<evidence type="ECO:0000256" key="5">
    <source>
        <dbReference type="ARBA" id="ARBA00022691"/>
    </source>
</evidence>
<dbReference type="PROSITE" id="PS01230">
    <property type="entry name" value="TRMA_1"/>
    <property type="match status" value="1"/>
</dbReference>
<feature type="binding site" evidence="11 12">
    <location>
        <position position="376"/>
    </location>
    <ligand>
        <name>S-adenosyl-L-methionine</name>
        <dbReference type="ChEBI" id="CHEBI:59789"/>
    </ligand>
</feature>
<keyword evidence="6 11" id="KW-0479">Metal-binding</keyword>
<dbReference type="InterPro" id="IPR012340">
    <property type="entry name" value="NA-bd_OB-fold"/>
</dbReference>
<dbReference type="Pfam" id="PF01938">
    <property type="entry name" value="TRAM"/>
    <property type="match status" value="1"/>
</dbReference>
<feature type="binding site" evidence="11">
    <location>
        <position position="92"/>
    </location>
    <ligand>
        <name>[4Fe-4S] cluster</name>
        <dbReference type="ChEBI" id="CHEBI:49883"/>
    </ligand>
</feature>
<dbReference type="GO" id="GO:0005506">
    <property type="term" value="F:iron ion binding"/>
    <property type="evidence" value="ECO:0007669"/>
    <property type="project" value="UniProtKB-UniRule"/>
</dbReference>
<feature type="binding site" evidence="11">
    <location>
        <position position="89"/>
    </location>
    <ligand>
        <name>[4Fe-4S] cluster</name>
        <dbReference type="ChEBI" id="CHEBI:49883"/>
    </ligand>
</feature>
<organism evidence="15 16">
    <name type="scientific">Thalassotalea piscium</name>
    <dbReference type="NCBI Taxonomy" id="1230533"/>
    <lineage>
        <taxon>Bacteria</taxon>
        <taxon>Pseudomonadati</taxon>
        <taxon>Pseudomonadota</taxon>
        <taxon>Gammaproteobacteria</taxon>
        <taxon>Alteromonadales</taxon>
        <taxon>Colwelliaceae</taxon>
        <taxon>Thalassotalea</taxon>
    </lineage>
</organism>
<evidence type="ECO:0000256" key="3">
    <source>
        <dbReference type="ARBA" id="ARBA00022603"/>
    </source>
</evidence>
<reference evidence="15 16" key="1">
    <citation type="submission" date="2020-08" db="EMBL/GenBank/DDBJ databases">
        <title>Genomic Encyclopedia of Type Strains, Phase IV (KMG-IV): sequencing the most valuable type-strain genomes for metagenomic binning, comparative biology and taxonomic classification.</title>
        <authorList>
            <person name="Goeker M."/>
        </authorList>
    </citation>
    <scope>NUCLEOTIDE SEQUENCE [LARGE SCALE GENOMIC DNA]</scope>
    <source>
        <strain evidence="15 16">DSM 26287</strain>
    </source>
</reference>
<name>A0A7X0TU46_9GAMM</name>
<dbReference type="SUPFAM" id="SSF53335">
    <property type="entry name" value="S-adenosyl-L-methionine-dependent methyltransferases"/>
    <property type="match status" value="1"/>
</dbReference>
<sequence>MVTLFKPPKNKAKKQQPQQRLTIESLNHEGVGVARINNKVCFVEGALTGETVLASVVQKKSTFERFSTDKILTASPSRIAPFCQHYDLCGGCQLQHLAIEEQLIEKQKAVSQLFKKFANMVTLNWQPAIESDSLHYRRSARIAVYYSPQHQSFQLGFRQKSAKRIINIEKCLVLDTSYIAIFSVFRQLLPKLKNGRAITHIQLCSVNYAFVILRHIKPLSSTDLDKIQKACTENNWKLVLEGETGKFKFLGDHNDNLPNYQLTKQQLSFAFKFNNFIQVNDSVNQKMITQALDWLALSAHESVLDLFCGIGNFSLAMASQAKKVIGVEGVEASVAMAKINAKANNSNNTEFYCQDLSQALAEAAWFKQTYDVLVLDPSRIGAFSVLTQLTLKKVNRILYISCDPVTLARDTTLIADAGFSLDKIALMNMFPHTKHIETMALFVKA</sequence>
<dbReference type="InterPro" id="IPR030390">
    <property type="entry name" value="MeTrfase_TrmA_AS"/>
</dbReference>
<protein>
    <recommendedName>
        <fullName evidence="11">23S rRNA (uracil(1939)-C(5))-methyltransferase RlmD</fullName>
        <ecNumber evidence="11">2.1.1.190</ecNumber>
    </recommendedName>
    <alternativeName>
        <fullName evidence="11">23S rRNA(m5U1939)-methyltransferase</fullName>
    </alternativeName>
</protein>
<comment type="similarity">
    <text evidence="11">Belongs to the class I-like SAM-binding methyltransferase superfamily. RNA M5U methyltransferase family. RlmD subfamily.</text>
</comment>
<comment type="catalytic activity">
    <reaction evidence="9 11">
        <text>uridine(1939) in 23S rRNA + S-adenosyl-L-methionine = 5-methyluridine(1939) in 23S rRNA + S-adenosyl-L-homocysteine + H(+)</text>
        <dbReference type="Rhea" id="RHEA:42908"/>
        <dbReference type="Rhea" id="RHEA-COMP:10278"/>
        <dbReference type="Rhea" id="RHEA-COMP:10279"/>
        <dbReference type="ChEBI" id="CHEBI:15378"/>
        <dbReference type="ChEBI" id="CHEBI:57856"/>
        <dbReference type="ChEBI" id="CHEBI:59789"/>
        <dbReference type="ChEBI" id="CHEBI:65315"/>
        <dbReference type="ChEBI" id="CHEBI:74447"/>
        <dbReference type="EC" id="2.1.1.190"/>
    </reaction>
</comment>
<keyword evidence="5 11" id="KW-0949">S-adenosyl-L-methionine</keyword>
<evidence type="ECO:0000313" key="16">
    <source>
        <dbReference type="Proteomes" id="UP000537141"/>
    </source>
</evidence>
<dbReference type="NCBIfam" id="TIGR00479">
    <property type="entry name" value="rumA"/>
    <property type="match status" value="1"/>
</dbReference>
<feature type="binding site" evidence="11">
    <location>
        <position position="171"/>
    </location>
    <ligand>
        <name>[4Fe-4S] cluster</name>
        <dbReference type="ChEBI" id="CHEBI:49883"/>
    </ligand>
</feature>
<dbReference type="FunFam" id="3.40.50.150:FF:000009">
    <property type="entry name" value="23S rRNA (Uracil(1939)-C(5))-methyltransferase RlmD"/>
    <property type="match status" value="1"/>
</dbReference>
<feature type="binding site" evidence="11 12">
    <location>
        <position position="278"/>
    </location>
    <ligand>
        <name>S-adenosyl-L-methionine</name>
        <dbReference type="ChEBI" id="CHEBI:59789"/>
    </ligand>
</feature>
<feature type="domain" description="TRAM" evidence="14">
    <location>
        <begin position="11"/>
        <end position="70"/>
    </location>
</feature>
<dbReference type="PANTHER" id="PTHR11061:SF49">
    <property type="entry name" value="23S RRNA (URACIL(1939)-C(5))-METHYLTRANSFERASE RLMD"/>
    <property type="match status" value="1"/>
</dbReference>
<feature type="active site" description="Nucleophile" evidence="11 12">
    <location>
        <position position="402"/>
    </location>
</feature>
<comment type="caution">
    <text evidence="15">The sequence shown here is derived from an EMBL/GenBank/DDBJ whole genome shotgun (WGS) entry which is preliminary data.</text>
</comment>
<keyword evidence="2 11" id="KW-0698">rRNA processing</keyword>
<feature type="binding site" evidence="11">
    <location>
        <position position="83"/>
    </location>
    <ligand>
        <name>[4Fe-4S] cluster</name>
        <dbReference type="ChEBI" id="CHEBI:49883"/>
    </ligand>
</feature>
<evidence type="ECO:0000256" key="11">
    <source>
        <dbReference type="HAMAP-Rule" id="MF_01010"/>
    </source>
</evidence>
<dbReference type="EMBL" id="JACHHU010000021">
    <property type="protein sequence ID" value="MBB6543946.1"/>
    <property type="molecule type" value="Genomic_DNA"/>
</dbReference>
<proteinExistence type="inferred from homology"/>
<evidence type="ECO:0000256" key="1">
    <source>
        <dbReference type="ARBA" id="ARBA00022485"/>
    </source>
</evidence>
<dbReference type="InterPro" id="IPR030391">
    <property type="entry name" value="MeTrfase_TrmA_CS"/>
</dbReference>
<gene>
    <name evidence="11" type="primary">rlmD</name>
    <name evidence="15" type="ORF">HNQ55_002470</name>
</gene>
<keyword evidence="4 11" id="KW-0808">Transferase</keyword>
<dbReference type="PANTHER" id="PTHR11061">
    <property type="entry name" value="RNA M5U METHYLTRANSFERASE"/>
    <property type="match status" value="1"/>
</dbReference>
<keyword evidence="1 11" id="KW-0004">4Fe-4S</keyword>
<dbReference type="AlphaFoldDB" id="A0A7X0TU46"/>
<dbReference type="InterPro" id="IPR010280">
    <property type="entry name" value="U5_MeTrfase_fam"/>
</dbReference>
<dbReference type="GO" id="GO:0070041">
    <property type="term" value="F:rRNA (uridine-C5-)-methyltransferase activity"/>
    <property type="evidence" value="ECO:0007669"/>
    <property type="project" value="UniProtKB-UniRule"/>
</dbReference>
<dbReference type="PROSITE" id="PS51687">
    <property type="entry name" value="SAM_MT_RNA_M5U"/>
    <property type="match status" value="1"/>
</dbReference>
<dbReference type="FunFam" id="2.40.50.140:FF:000097">
    <property type="entry name" value="23S rRNA (uracil(1939)-C(5))-methyltransferase RlmD"/>
    <property type="match status" value="1"/>
</dbReference>
<evidence type="ECO:0000313" key="15">
    <source>
        <dbReference type="EMBL" id="MBB6543946.1"/>
    </source>
</evidence>
<dbReference type="InterPro" id="IPR002792">
    <property type="entry name" value="TRAM_dom"/>
</dbReference>
<evidence type="ECO:0000256" key="12">
    <source>
        <dbReference type="PROSITE-ProRule" id="PRU01024"/>
    </source>
</evidence>
<feature type="binding site" evidence="11 12">
    <location>
        <position position="328"/>
    </location>
    <ligand>
        <name>S-adenosyl-L-methionine</name>
        <dbReference type="ChEBI" id="CHEBI:59789"/>
    </ligand>
</feature>
<evidence type="ECO:0000259" key="14">
    <source>
        <dbReference type="PROSITE" id="PS50926"/>
    </source>
</evidence>
<dbReference type="HAMAP" id="MF_01010">
    <property type="entry name" value="23SrRNA_methyltr_RlmD"/>
    <property type="match status" value="1"/>
</dbReference>
<dbReference type="GO" id="GO:0003723">
    <property type="term" value="F:RNA binding"/>
    <property type="evidence" value="ECO:0007669"/>
    <property type="project" value="InterPro"/>
</dbReference>
<feature type="active site" evidence="13">
    <location>
        <position position="402"/>
    </location>
</feature>
<dbReference type="InterPro" id="IPR029063">
    <property type="entry name" value="SAM-dependent_MTases_sf"/>
</dbReference>
<dbReference type="GO" id="GO:0070475">
    <property type="term" value="P:rRNA base methylation"/>
    <property type="evidence" value="ECO:0007669"/>
    <property type="project" value="TreeGrafter"/>
</dbReference>
<dbReference type="EC" id="2.1.1.190" evidence="11"/>
<dbReference type="PROSITE" id="PS01231">
    <property type="entry name" value="TRMA_2"/>
    <property type="match status" value="1"/>
</dbReference>
<comment type="function">
    <text evidence="10 11">Catalyzes the formation of 5-methyl-uridine at position 1939 (m5U1939) in 23S rRNA.</text>
</comment>
<evidence type="ECO:0000256" key="13">
    <source>
        <dbReference type="PROSITE-ProRule" id="PRU10015"/>
    </source>
</evidence>
<evidence type="ECO:0000256" key="6">
    <source>
        <dbReference type="ARBA" id="ARBA00022723"/>
    </source>
</evidence>
<keyword evidence="8 11" id="KW-0411">Iron-sulfur</keyword>
<dbReference type="Proteomes" id="UP000537141">
    <property type="component" value="Unassembled WGS sequence"/>
</dbReference>
<dbReference type="RefSeq" id="WP_184424715.1">
    <property type="nucleotide sequence ID" value="NZ_AP027362.1"/>
</dbReference>
<keyword evidence="3 11" id="KW-0489">Methyltransferase</keyword>
<keyword evidence="16" id="KW-1185">Reference proteome</keyword>
<evidence type="ECO:0000256" key="4">
    <source>
        <dbReference type="ARBA" id="ARBA00022679"/>
    </source>
</evidence>
<dbReference type="CDD" id="cd02440">
    <property type="entry name" value="AdoMet_MTases"/>
    <property type="match status" value="1"/>
</dbReference>
<dbReference type="NCBIfam" id="NF009639">
    <property type="entry name" value="PRK13168.1"/>
    <property type="match status" value="1"/>
</dbReference>
<dbReference type="Gene3D" id="2.40.50.1070">
    <property type="match status" value="1"/>
</dbReference>
<dbReference type="Pfam" id="PF05958">
    <property type="entry name" value="tRNA_U5-meth_tr"/>
    <property type="match status" value="1"/>
</dbReference>
<feature type="binding site" evidence="11">
    <location>
        <position position="312"/>
    </location>
    <ligand>
        <name>S-adenosyl-L-methionine</name>
        <dbReference type="ChEBI" id="CHEBI:59789"/>
    </ligand>
</feature>
<dbReference type="SUPFAM" id="SSF50249">
    <property type="entry name" value="Nucleic acid-binding proteins"/>
    <property type="match status" value="1"/>
</dbReference>
<accession>A0A7X0TU46</accession>
<feature type="binding site" evidence="11 12">
    <location>
        <position position="307"/>
    </location>
    <ligand>
        <name>S-adenosyl-L-methionine</name>
        <dbReference type="ChEBI" id="CHEBI:59789"/>
    </ligand>
</feature>
<dbReference type="InterPro" id="IPR001566">
    <property type="entry name" value="23S_rRNA_MeTrfase_RlmD"/>
</dbReference>
<evidence type="ECO:0000256" key="2">
    <source>
        <dbReference type="ARBA" id="ARBA00022552"/>
    </source>
</evidence>
<evidence type="ECO:0000256" key="10">
    <source>
        <dbReference type="ARBA" id="ARBA00059995"/>
    </source>
</evidence>
<evidence type="ECO:0000256" key="7">
    <source>
        <dbReference type="ARBA" id="ARBA00023004"/>
    </source>
</evidence>
<dbReference type="Gene3D" id="2.40.50.140">
    <property type="entry name" value="Nucleic acid-binding proteins"/>
    <property type="match status" value="1"/>
</dbReference>
<dbReference type="Gene3D" id="3.40.50.150">
    <property type="entry name" value="Vaccinia Virus protein VP39"/>
    <property type="match status" value="1"/>
</dbReference>
<dbReference type="PROSITE" id="PS50926">
    <property type="entry name" value="TRAM"/>
    <property type="match status" value="1"/>
</dbReference>
<feature type="binding site" evidence="11">
    <location>
        <position position="355"/>
    </location>
    <ligand>
        <name>S-adenosyl-L-methionine</name>
        <dbReference type="ChEBI" id="CHEBI:59789"/>
    </ligand>
</feature>
<evidence type="ECO:0000256" key="8">
    <source>
        <dbReference type="ARBA" id="ARBA00023014"/>
    </source>
</evidence>
<dbReference type="GO" id="GO:0051539">
    <property type="term" value="F:4 iron, 4 sulfur cluster binding"/>
    <property type="evidence" value="ECO:0007669"/>
    <property type="project" value="UniProtKB-KW"/>
</dbReference>
<keyword evidence="7 11" id="KW-0408">Iron</keyword>
<evidence type="ECO:0000256" key="9">
    <source>
        <dbReference type="ARBA" id="ARBA00052756"/>
    </source>
</evidence>